<comment type="caution">
    <text evidence="1">The sequence shown here is derived from an EMBL/GenBank/DDBJ whole genome shotgun (WGS) entry which is preliminary data.</text>
</comment>
<proteinExistence type="predicted"/>
<dbReference type="Proteomes" id="UP000799439">
    <property type="component" value="Unassembled WGS sequence"/>
</dbReference>
<gene>
    <name evidence="1" type="ORF">K461DRAFT_78118</name>
</gene>
<organism evidence="1 2">
    <name type="scientific">Myriangium duriaei CBS 260.36</name>
    <dbReference type="NCBI Taxonomy" id="1168546"/>
    <lineage>
        <taxon>Eukaryota</taxon>
        <taxon>Fungi</taxon>
        <taxon>Dikarya</taxon>
        <taxon>Ascomycota</taxon>
        <taxon>Pezizomycotina</taxon>
        <taxon>Dothideomycetes</taxon>
        <taxon>Dothideomycetidae</taxon>
        <taxon>Myriangiales</taxon>
        <taxon>Myriangiaceae</taxon>
        <taxon>Myriangium</taxon>
    </lineage>
</organism>
<reference evidence="1" key="1">
    <citation type="journal article" date="2020" name="Stud. Mycol.">
        <title>101 Dothideomycetes genomes: a test case for predicting lifestyles and emergence of pathogens.</title>
        <authorList>
            <person name="Haridas S."/>
            <person name="Albert R."/>
            <person name="Binder M."/>
            <person name="Bloem J."/>
            <person name="Labutti K."/>
            <person name="Salamov A."/>
            <person name="Andreopoulos B."/>
            <person name="Baker S."/>
            <person name="Barry K."/>
            <person name="Bills G."/>
            <person name="Bluhm B."/>
            <person name="Cannon C."/>
            <person name="Castanera R."/>
            <person name="Culley D."/>
            <person name="Daum C."/>
            <person name="Ezra D."/>
            <person name="Gonzalez J."/>
            <person name="Henrissat B."/>
            <person name="Kuo A."/>
            <person name="Liang C."/>
            <person name="Lipzen A."/>
            <person name="Lutzoni F."/>
            <person name="Magnuson J."/>
            <person name="Mondo S."/>
            <person name="Nolan M."/>
            <person name="Ohm R."/>
            <person name="Pangilinan J."/>
            <person name="Park H.-J."/>
            <person name="Ramirez L."/>
            <person name="Alfaro M."/>
            <person name="Sun H."/>
            <person name="Tritt A."/>
            <person name="Yoshinaga Y."/>
            <person name="Zwiers L.-H."/>
            <person name="Turgeon B."/>
            <person name="Goodwin S."/>
            <person name="Spatafora J."/>
            <person name="Crous P."/>
            <person name="Grigoriev I."/>
        </authorList>
    </citation>
    <scope>NUCLEOTIDE SEQUENCE</scope>
    <source>
        <strain evidence="1">CBS 260.36</strain>
    </source>
</reference>
<sequence length="157" mass="16280">MPTVVVAAPIYLRASLPQADAGLAGPEQHSSCSPSDMGSSLISLISPGPVRARVAAYGSAILFLGFNGSTEWVFGDSTLFSVQSPNPIIDYVCDGQASTRACVDPLCLRETQTSLLKQLHTSGAAACICLQHMNTADQIPCPFGDTQPHTAASVSAS</sequence>
<keyword evidence="2" id="KW-1185">Reference proteome</keyword>
<accession>A0A9P4J7P1</accession>
<name>A0A9P4J7P1_9PEZI</name>
<evidence type="ECO:0000313" key="2">
    <source>
        <dbReference type="Proteomes" id="UP000799439"/>
    </source>
</evidence>
<dbReference type="EMBL" id="ML996082">
    <property type="protein sequence ID" value="KAF2155615.1"/>
    <property type="molecule type" value="Genomic_DNA"/>
</dbReference>
<evidence type="ECO:0000313" key="1">
    <source>
        <dbReference type="EMBL" id="KAF2155615.1"/>
    </source>
</evidence>
<protein>
    <submittedName>
        <fullName evidence="1">Uncharacterized protein</fullName>
    </submittedName>
</protein>
<dbReference type="AlphaFoldDB" id="A0A9P4J7P1"/>